<dbReference type="GO" id="GO:0033314">
    <property type="term" value="P:mitotic DNA replication checkpoint signaling"/>
    <property type="evidence" value="ECO:0007669"/>
    <property type="project" value="TreeGrafter"/>
</dbReference>
<dbReference type="GO" id="GO:0003688">
    <property type="term" value="F:DNA replication origin binding"/>
    <property type="evidence" value="ECO:0007669"/>
    <property type="project" value="TreeGrafter"/>
</dbReference>
<keyword evidence="7 11" id="KW-0067">ATP-binding</keyword>
<comment type="similarity">
    <text evidence="2 11">Belongs to the ORC1 family.</text>
</comment>
<dbReference type="GO" id="GO:0003682">
    <property type="term" value="F:chromatin binding"/>
    <property type="evidence" value="ECO:0007669"/>
    <property type="project" value="InterPro"/>
</dbReference>
<dbReference type="Gene3D" id="1.10.8.60">
    <property type="match status" value="1"/>
</dbReference>
<feature type="region of interest" description="Disordered" evidence="12">
    <location>
        <begin position="442"/>
        <end position="469"/>
    </location>
</feature>
<dbReference type="PROSITE" id="PS51038">
    <property type="entry name" value="BAH"/>
    <property type="match status" value="1"/>
</dbReference>
<dbReference type="GO" id="GO:0016887">
    <property type="term" value="F:ATP hydrolysis activity"/>
    <property type="evidence" value="ECO:0007669"/>
    <property type="project" value="InterPro"/>
</dbReference>
<evidence type="ECO:0000313" key="15">
    <source>
        <dbReference type="Proteomes" id="UP001153714"/>
    </source>
</evidence>
<keyword evidence="4 11" id="KW-0235">DNA replication</keyword>
<dbReference type="EMBL" id="OU893339">
    <property type="protein sequence ID" value="CAG9795881.1"/>
    <property type="molecule type" value="Genomic_DNA"/>
</dbReference>
<feature type="region of interest" description="Disordered" evidence="12">
    <location>
        <begin position="236"/>
        <end position="266"/>
    </location>
</feature>
<comment type="subunit">
    <text evidence="11">ORC is composed of six subunits.</text>
</comment>
<dbReference type="InterPro" id="IPR041083">
    <property type="entry name" value="AAA_lid_10"/>
</dbReference>
<accession>A0A9N9WLN4</accession>
<name>A0A9N9WLN4_9NEOP</name>
<dbReference type="Proteomes" id="UP001153714">
    <property type="component" value="Chromosome 8"/>
</dbReference>
<evidence type="ECO:0000256" key="2">
    <source>
        <dbReference type="ARBA" id="ARBA00008398"/>
    </source>
</evidence>
<evidence type="ECO:0000256" key="5">
    <source>
        <dbReference type="ARBA" id="ARBA00022723"/>
    </source>
</evidence>
<keyword evidence="5" id="KW-0479">Metal-binding</keyword>
<evidence type="ECO:0000256" key="9">
    <source>
        <dbReference type="ARBA" id="ARBA00023125"/>
    </source>
</evidence>
<comment type="function">
    <text evidence="11">Component of the origin recognition complex (ORC) that binds origins of replication. DNA-binding is ATP-dependent, however specific DNA sequences that define origins of replication have not been identified so far. ORC is required to assemble the pre-replication complex necessary to initiate DNA replication.</text>
</comment>
<dbReference type="PANTHER" id="PTHR10763">
    <property type="entry name" value="CELL DIVISION CONTROL PROTEIN 6-RELATED"/>
    <property type="match status" value="1"/>
</dbReference>
<dbReference type="GO" id="GO:0046872">
    <property type="term" value="F:metal ion binding"/>
    <property type="evidence" value="ECO:0007669"/>
    <property type="project" value="UniProtKB-KW"/>
</dbReference>
<gene>
    <name evidence="14" type="ORF">DIATSA_LOCUS13113</name>
</gene>
<feature type="domain" description="BAH" evidence="13">
    <location>
        <begin position="38"/>
        <end position="170"/>
    </location>
</feature>
<evidence type="ECO:0000256" key="3">
    <source>
        <dbReference type="ARBA" id="ARBA00019081"/>
    </source>
</evidence>
<evidence type="ECO:0000256" key="7">
    <source>
        <dbReference type="ARBA" id="ARBA00022840"/>
    </source>
</evidence>
<comment type="subcellular location">
    <subcellularLocation>
        <location evidence="1 11">Nucleus</location>
    </subcellularLocation>
</comment>
<evidence type="ECO:0000256" key="11">
    <source>
        <dbReference type="RuleBase" id="RU365058"/>
    </source>
</evidence>
<proteinExistence type="inferred from homology"/>
<feature type="compositionally biased region" description="Polar residues" evidence="12">
    <location>
        <begin position="248"/>
        <end position="261"/>
    </location>
</feature>
<dbReference type="CDD" id="cd00009">
    <property type="entry name" value="AAA"/>
    <property type="match status" value="1"/>
</dbReference>
<dbReference type="PANTHER" id="PTHR10763:SF23">
    <property type="entry name" value="ORIGIN RECOGNITION COMPLEX SUBUNIT 1"/>
    <property type="match status" value="1"/>
</dbReference>
<sequence length="855" mass="95867">MPRKTVQRPVKWLSEEIIDKPTLSNSFHYYTKFQFKNIIAEIGQFVLISNADAAEPDTEEGCDAARILELYEDTSNKNDPFRAKVQWYSRPDALPNWCFNKMDAIEFGETEVIEDHRPFDTDVSIETFFKTCSITMTYTKDIMDTKILKPFHYICRYRLMCLSKRKIHIEPVMEEERKALQLLSTPNKVPTTNNTPKTPTSLVKRMSRVTLHEPKSWSVSKNDGTKLLLKRAILADKNDKDSPKKTPKSATKITVTPSETPKSSRKLTRNKIEDILSMELQENSDNDDDLPVLIIRQHVTGTPKRKQSISKTNNDTPKKILIFDDEDKDKNSLHMAQDTTPVKRSTRTSKAHVNYKEEDISPVKRTPRKSVHKSIEADEYSVRVRKSQITHMEKDTFTVKQTLKSKTSKATINYNEEDISPVKRTPRKSICKMDVDNIDDEYFKPYPKTPRTSRTPRASKATPMKTPKRSIAKISTSALTPTLHTRAHLIDNIDDYMKENKSLPGRESQMEEILSFIRNKLLDSTSGCMYISGVPGTGKTATVCSALKLLKEEEDLPDFQLVEVNGMRIAEPRQAYVQIYKQLTGKSVVWEQACSLLEKRFTNPGPRRTPTVLLVDELDALCTRRQDVLYSIMEWASHNTALLTVVAVANTMDLPERALAARVASRLGLTRLTFPPYTHTQLQTIVATRLAGANVTPDAVQLIARKVAAVSGDARRALALCSRALELAGPEGAGLREVQKALGETASSAAVRAIRACSPAETLILRALAAEVERTGTDETTLSRALMTASAIIALDGRPYKSGSIRAPTSAQAQAICARLAAARLVLLEPKPSEPRLLLNVSADDVHYATRQISV</sequence>
<reference evidence="14" key="1">
    <citation type="submission" date="2021-12" db="EMBL/GenBank/DDBJ databases">
        <authorList>
            <person name="King R."/>
        </authorList>
    </citation>
    <scope>NUCLEOTIDE SEQUENCE</scope>
</reference>
<evidence type="ECO:0000256" key="6">
    <source>
        <dbReference type="ARBA" id="ARBA00022741"/>
    </source>
</evidence>
<dbReference type="Gene3D" id="3.40.50.300">
    <property type="entry name" value="P-loop containing nucleotide triphosphate hydrolases"/>
    <property type="match status" value="1"/>
</dbReference>
<dbReference type="Gene3D" id="2.30.30.490">
    <property type="match status" value="1"/>
</dbReference>
<evidence type="ECO:0000256" key="1">
    <source>
        <dbReference type="ARBA" id="ARBA00004123"/>
    </source>
</evidence>
<organism evidence="14 15">
    <name type="scientific">Diatraea saccharalis</name>
    <name type="common">sugarcane borer</name>
    <dbReference type="NCBI Taxonomy" id="40085"/>
    <lineage>
        <taxon>Eukaryota</taxon>
        <taxon>Metazoa</taxon>
        <taxon>Ecdysozoa</taxon>
        <taxon>Arthropoda</taxon>
        <taxon>Hexapoda</taxon>
        <taxon>Insecta</taxon>
        <taxon>Pterygota</taxon>
        <taxon>Neoptera</taxon>
        <taxon>Endopterygota</taxon>
        <taxon>Lepidoptera</taxon>
        <taxon>Glossata</taxon>
        <taxon>Ditrysia</taxon>
        <taxon>Pyraloidea</taxon>
        <taxon>Crambidae</taxon>
        <taxon>Crambinae</taxon>
        <taxon>Diatraea</taxon>
    </lineage>
</organism>
<evidence type="ECO:0000256" key="8">
    <source>
        <dbReference type="ARBA" id="ARBA00022842"/>
    </source>
</evidence>
<dbReference type="AlphaFoldDB" id="A0A9N9WLN4"/>
<dbReference type="SUPFAM" id="SSF52540">
    <property type="entry name" value="P-loop containing nucleoside triphosphate hydrolases"/>
    <property type="match status" value="1"/>
</dbReference>
<evidence type="ECO:0000313" key="14">
    <source>
        <dbReference type="EMBL" id="CAG9795881.1"/>
    </source>
</evidence>
<evidence type="ECO:0000256" key="4">
    <source>
        <dbReference type="ARBA" id="ARBA00022705"/>
    </source>
</evidence>
<dbReference type="Pfam" id="PF00004">
    <property type="entry name" value="AAA"/>
    <property type="match status" value="1"/>
</dbReference>
<reference evidence="14" key="2">
    <citation type="submission" date="2022-10" db="EMBL/GenBank/DDBJ databases">
        <authorList>
            <consortium name="ENA_rothamsted_submissions"/>
            <consortium name="culmorum"/>
            <person name="King R."/>
        </authorList>
    </citation>
    <scope>NUCLEOTIDE SEQUENCE</scope>
</reference>
<evidence type="ECO:0000256" key="12">
    <source>
        <dbReference type="SAM" id="MobiDB-lite"/>
    </source>
</evidence>
<dbReference type="GO" id="GO:0005664">
    <property type="term" value="C:nuclear origin of replication recognition complex"/>
    <property type="evidence" value="ECO:0007669"/>
    <property type="project" value="TreeGrafter"/>
</dbReference>
<dbReference type="GO" id="GO:0005524">
    <property type="term" value="F:ATP binding"/>
    <property type="evidence" value="ECO:0007669"/>
    <property type="project" value="UniProtKB-KW"/>
</dbReference>
<keyword evidence="8" id="KW-0460">Magnesium</keyword>
<dbReference type="InterPro" id="IPR043151">
    <property type="entry name" value="BAH_sf"/>
</dbReference>
<dbReference type="Pfam" id="PF17872">
    <property type="entry name" value="AAA_lid_10"/>
    <property type="match status" value="1"/>
</dbReference>
<dbReference type="FunFam" id="3.40.50.300:FF:000199">
    <property type="entry name" value="Origin recognition complex subunit 1"/>
    <property type="match status" value="1"/>
</dbReference>
<protein>
    <recommendedName>
        <fullName evidence="3 11">Origin recognition complex subunit 1</fullName>
    </recommendedName>
</protein>
<keyword evidence="9 11" id="KW-0238">DNA-binding</keyword>
<keyword evidence="10 11" id="KW-0539">Nucleus</keyword>
<dbReference type="InterPro" id="IPR001025">
    <property type="entry name" value="BAH_dom"/>
</dbReference>
<evidence type="ECO:0000256" key="10">
    <source>
        <dbReference type="ARBA" id="ARBA00023242"/>
    </source>
</evidence>
<dbReference type="InterPro" id="IPR003959">
    <property type="entry name" value="ATPase_AAA_core"/>
</dbReference>
<dbReference type="InterPro" id="IPR027417">
    <property type="entry name" value="P-loop_NTPase"/>
</dbReference>
<dbReference type="InterPro" id="IPR003593">
    <property type="entry name" value="AAA+_ATPase"/>
</dbReference>
<dbReference type="SMART" id="SM00382">
    <property type="entry name" value="AAA"/>
    <property type="match status" value="1"/>
</dbReference>
<dbReference type="OrthoDB" id="1926878at2759"/>
<dbReference type="GO" id="GO:0006270">
    <property type="term" value="P:DNA replication initiation"/>
    <property type="evidence" value="ECO:0007669"/>
    <property type="project" value="TreeGrafter"/>
</dbReference>
<keyword evidence="6 11" id="KW-0547">Nucleotide-binding</keyword>
<keyword evidence="15" id="KW-1185">Reference proteome</keyword>
<evidence type="ECO:0000259" key="13">
    <source>
        <dbReference type="PROSITE" id="PS51038"/>
    </source>
</evidence>
<dbReference type="InterPro" id="IPR050311">
    <property type="entry name" value="ORC1/CDC6"/>
</dbReference>